<sequence length="158" mass="17932">MSVNKINSNKKTERKTIVSEPAVAYGSTRLSAFVIKDDYSLIKKARHGVDTHVFYSLAEIIKMPEKTLASVINLSPRTISNYRDQNKDLDPNYSEHLLKLINLYNLGEEIFGSLEEFTLWLARPFWNSEEKPIDLINTSGGVDLVAEEIEKLAQGYPL</sequence>
<reference evidence="2 3" key="1">
    <citation type="submission" date="2019-05" db="EMBL/GenBank/DDBJ databases">
        <title>Chryseobacterium sp. isolated from King George Island, maritime Antarctica.</title>
        <authorList>
            <person name="Peng X."/>
        </authorList>
    </citation>
    <scope>NUCLEOTIDE SEQUENCE [LARGE SCALE GENOMIC DNA]</scope>
    <source>
        <strain evidence="2 3">7-3A</strain>
    </source>
</reference>
<evidence type="ECO:0000259" key="1">
    <source>
        <dbReference type="Pfam" id="PF20432"/>
    </source>
</evidence>
<keyword evidence="3" id="KW-1185">Reference proteome</keyword>
<dbReference type="RefSeq" id="WP_193812570.1">
    <property type="nucleotide sequence ID" value="NZ_CP040442.1"/>
</dbReference>
<dbReference type="GO" id="GO:0003677">
    <property type="term" value="F:DNA binding"/>
    <property type="evidence" value="ECO:0007669"/>
    <property type="project" value="InterPro"/>
</dbReference>
<dbReference type="AlphaFoldDB" id="A0A7M2Y6Q4"/>
<dbReference type="Proteomes" id="UP000594195">
    <property type="component" value="Chromosome"/>
</dbReference>
<dbReference type="Pfam" id="PF20432">
    <property type="entry name" value="Xre-like-HTH"/>
    <property type="match status" value="1"/>
</dbReference>
<dbReference type="EMBL" id="CP040442">
    <property type="protein sequence ID" value="QOW09354.1"/>
    <property type="molecule type" value="Genomic_DNA"/>
</dbReference>
<organism evidence="2 3">
    <name type="scientific">Kaistella flava</name>
    <name type="common">ex Peng et al. 2021</name>
    <dbReference type="NCBI Taxonomy" id="2038776"/>
    <lineage>
        <taxon>Bacteria</taxon>
        <taxon>Pseudomonadati</taxon>
        <taxon>Bacteroidota</taxon>
        <taxon>Flavobacteriia</taxon>
        <taxon>Flavobacteriales</taxon>
        <taxon>Weeksellaceae</taxon>
        <taxon>Chryseobacterium group</taxon>
        <taxon>Kaistella</taxon>
    </lineage>
</organism>
<dbReference type="KEGG" id="kfa:Q73A0000_02765"/>
<name>A0A7M2Y6Q4_9FLAO</name>
<evidence type="ECO:0000313" key="2">
    <source>
        <dbReference type="EMBL" id="QOW09354.1"/>
    </source>
</evidence>
<gene>
    <name evidence="2" type="ORF">Q73A0000_02765</name>
</gene>
<proteinExistence type="predicted"/>
<dbReference type="InterPro" id="IPR046847">
    <property type="entry name" value="Xre-like_HTH"/>
</dbReference>
<feature type="domain" description="Antitoxin Xre-like helix-turn-helix" evidence="1">
    <location>
        <begin position="41"/>
        <end position="101"/>
    </location>
</feature>
<accession>A0A7M2Y6Q4</accession>
<protein>
    <submittedName>
        <fullName evidence="2">DUF2384 domain-containing protein</fullName>
    </submittedName>
</protein>
<evidence type="ECO:0000313" key="3">
    <source>
        <dbReference type="Proteomes" id="UP000594195"/>
    </source>
</evidence>